<evidence type="ECO:0000256" key="1">
    <source>
        <dbReference type="SAM" id="MobiDB-lite"/>
    </source>
</evidence>
<sequence length="534" mass="59742">MFTAAFDLPTEGLRDLSEVPKNLVFDARSLFSESKEKVSISCLKKEMKIQYRLLSDILAKTLYVKAGSFDAVTRDRFMLMTAITCNVKINLSNLLFGTPKDMVTPGSRQAKGFTIQICVILKNVPGLELGESRAFPASRVLTAKTVHRYVVINEKVGAEDVTDVTRVNKVPKTKATPKKITAVASVDEPIVKKKRTTKGQRKRMLILGDDDDIVKDQSVEIVDTAEVELASVEDHQLQMLRLVYKKQKLRQQMTVFMMRQWLKDDDKAVEGDQDVGPSDVGEHTADKADESKNWASPGSIHIINRLRLKKTGIDQLNLHSVQLGYLKILQMGNTDPNNTKQENKYEVKPQYEELSKQLIMQHAIIDAMKCMRAIKDRIARPVYQLEIISIILYTRTVYQPGKSSVRDLRSPSAHHSLVVGLFRHNSSVGQSQRGFQSGHQSICQSGSRCMHISPGTAKLKPSLTGHENSAVSLLLIAFPQIHGSRPDVAFLFARQNDAAPTNRNDVAALHQLIPHFLRNNQQLVMLNNPDASVA</sequence>
<feature type="region of interest" description="Disordered" evidence="1">
    <location>
        <begin position="269"/>
        <end position="291"/>
    </location>
</feature>
<accession>A0A2Z7C647</accession>
<dbReference type="EMBL" id="KQ999080">
    <property type="protein sequence ID" value="KZV42394.1"/>
    <property type="molecule type" value="Genomic_DNA"/>
</dbReference>
<reference evidence="2 3" key="1">
    <citation type="journal article" date="2015" name="Proc. Natl. Acad. Sci. U.S.A.">
        <title>The resurrection genome of Boea hygrometrica: A blueprint for survival of dehydration.</title>
        <authorList>
            <person name="Xiao L."/>
            <person name="Yang G."/>
            <person name="Zhang L."/>
            <person name="Yang X."/>
            <person name="Zhao S."/>
            <person name="Ji Z."/>
            <person name="Zhou Q."/>
            <person name="Hu M."/>
            <person name="Wang Y."/>
            <person name="Chen M."/>
            <person name="Xu Y."/>
            <person name="Jin H."/>
            <person name="Xiao X."/>
            <person name="Hu G."/>
            <person name="Bao F."/>
            <person name="Hu Y."/>
            <person name="Wan P."/>
            <person name="Li L."/>
            <person name="Deng X."/>
            <person name="Kuang T."/>
            <person name="Xiang C."/>
            <person name="Zhu J.K."/>
            <person name="Oliver M.J."/>
            <person name="He Y."/>
        </authorList>
    </citation>
    <scope>NUCLEOTIDE SEQUENCE [LARGE SCALE GENOMIC DNA]</scope>
    <source>
        <strain evidence="3">cv. XS01</strain>
    </source>
</reference>
<gene>
    <name evidence="2" type="ORF">F511_25825</name>
</gene>
<organism evidence="2 3">
    <name type="scientific">Dorcoceras hygrometricum</name>
    <dbReference type="NCBI Taxonomy" id="472368"/>
    <lineage>
        <taxon>Eukaryota</taxon>
        <taxon>Viridiplantae</taxon>
        <taxon>Streptophyta</taxon>
        <taxon>Embryophyta</taxon>
        <taxon>Tracheophyta</taxon>
        <taxon>Spermatophyta</taxon>
        <taxon>Magnoliopsida</taxon>
        <taxon>eudicotyledons</taxon>
        <taxon>Gunneridae</taxon>
        <taxon>Pentapetalae</taxon>
        <taxon>asterids</taxon>
        <taxon>lamiids</taxon>
        <taxon>Lamiales</taxon>
        <taxon>Gesneriaceae</taxon>
        <taxon>Didymocarpoideae</taxon>
        <taxon>Trichosporeae</taxon>
        <taxon>Loxocarpinae</taxon>
        <taxon>Dorcoceras</taxon>
    </lineage>
</organism>
<protein>
    <submittedName>
        <fullName evidence="2">Uncharacterized protein</fullName>
    </submittedName>
</protein>
<dbReference type="AlphaFoldDB" id="A0A2Z7C647"/>
<evidence type="ECO:0000313" key="3">
    <source>
        <dbReference type="Proteomes" id="UP000250235"/>
    </source>
</evidence>
<evidence type="ECO:0000313" key="2">
    <source>
        <dbReference type="EMBL" id="KZV42394.1"/>
    </source>
</evidence>
<keyword evidence="3" id="KW-1185">Reference proteome</keyword>
<feature type="compositionally biased region" description="Basic and acidic residues" evidence="1">
    <location>
        <begin position="280"/>
        <end position="291"/>
    </location>
</feature>
<dbReference type="Proteomes" id="UP000250235">
    <property type="component" value="Unassembled WGS sequence"/>
</dbReference>
<proteinExistence type="predicted"/>
<name>A0A2Z7C647_9LAMI</name>